<feature type="transmembrane region" description="Helical" evidence="1">
    <location>
        <begin position="21"/>
        <end position="42"/>
    </location>
</feature>
<evidence type="ECO:0000313" key="4">
    <source>
        <dbReference type="Proteomes" id="UP001597308"/>
    </source>
</evidence>
<reference evidence="4" key="1">
    <citation type="journal article" date="2019" name="Int. J. Syst. Evol. Microbiol.">
        <title>The Global Catalogue of Microorganisms (GCM) 10K type strain sequencing project: providing services to taxonomists for standard genome sequencing and annotation.</title>
        <authorList>
            <consortium name="The Broad Institute Genomics Platform"/>
            <consortium name="The Broad Institute Genome Sequencing Center for Infectious Disease"/>
            <person name="Wu L."/>
            <person name="Ma J."/>
        </authorList>
    </citation>
    <scope>NUCLEOTIDE SEQUENCE [LARGE SCALE GENOMIC DNA]</scope>
    <source>
        <strain evidence="4">KCTC 23707</strain>
    </source>
</reference>
<dbReference type="InterPro" id="IPR036465">
    <property type="entry name" value="vWFA_dom_sf"/>
</dbReference>
<dbReference type="InterPro" id="IPR002035">
    <property type="entry name" value="VWF_A"/>
</dbReference>
<name>A0ABW4K4E5_9HYPH</name>
<keyword evidence="1" id="KW-0812">Transmembrane</keyword>
<gene>
    <name evidence="3" type="ORF">ACFSCV_02105</name>
</gene>
<protein>
    <submittedName>
        <fullName evidence="3">Pilus assembly protein TadG-related protein</fullName>
    </submittedName>
</protein>
<dbReference type="RefSeq" id="WP_378796526.1">
    <property type="nucleotide sequence ID" value="NZ_JBHUER010000001.1"/>
</dbReference>
<organism evidence="3 4">
    <name type="scientific">Methylopila henanensis</name>
    <dbReference type="NCBI Taxonomy" id="873516"/>
    <lineage>
        <taxon>Bacteria</taxon>
        <taxon>Pseudomonadati</taxon>
        <taxon>Pseudomonadota</taxon>
        <taxon>Alphaproteobacteria</taxon>
        <taxon>Hyphomicrobiales</taxon>
        <taxon>Methylopilaceae</taxon>
        <taxon>Methylopila</taxon>
    </lineage>
</organism>
<dbReference type="Pfam" id="PF13400">
    <property type="entry name" value="Tad"/>
    <property type="match status" value="1"/>
</dbReference>
<sequence>MRAPRIACGGLIRRFKRSDRGSVAPIIGLLVLVLIGCIGIGIDTGRSVVVRARLVDALDSAGLAVAARMSTADFNADAKKFVAANFATNFAGATVTDVTAVPNADKTVISLTATATMPTAFMKLLPGGTDVVTVRATSEVTRAAAGLELVMVLDNTGSMDNSGSMPSLKSAANGLLDQVFGSDTVAKNLYVGLVPFSHTVNIGSTRLAWTDAAAGYPASWKGCVMARGDGLDTTDDPPILTDKKKLFKAYNYPYTGGGGWLDQYFYQAYGGGNRFCPQAVTPMTNVKSKVSSAINSLTADGNTHINLGAVWGWRMLSPRWRGYWDGDMLLNSLPLDYGTKRMSKAVVLMTDGENVMNSSTYTAYGWLSQGNIGGKTTSNAAVTELNARLTSVCGKMKEQGIVIYTVAFDNPDATTKALLQGCATSTSYYFDSTSQAQLIRDFKTIGDSLSNLRVSR</sequence>
<dbReference type="PROSITE" id="PS50234">
    <property type="entry name" value="VWFA"/>
    <property type="match status" value="1"/>
</dbReference>
<proteinExistence type="predicted"/>
<dbReference type="EMBL" id="JBHUER010000001">
    <property type="protein sequence ID" value="MFD1701787.1"/>
    <property type="molecule type" value="Genomic_DNA"/>
</dbReference>
<comment type="caution">
    <text evidence="3">The sequence shown here is derived from an EMBL/GenBank/DDBJ whole genome shotgun (WGS) entry which is preliminary data.</text>
</comment>
<keyword evidence="1" id="KW-1133">Transmembrane helix</keyword>
<keyword evidence="1" id="KW-0472">Membrane</keyword>
<dbReference type="Proteomes" id="UP001597308">
    <property type="component" value="Unassembled WGS sequence"/>
</dbReference>
<feature type="domain" description="VWFA" evidence="2">
    <location>
        <begin position="148"/>
        <end position="452"/>
    </location>
</feature>
<dbReference type="SUPFAM" id="SSF53300">
    <property type="entry name" value="vWA-like"/>
    <property type="match status" value="1"/>
</dbReference>
<evidence type="ECO:0000256" key="1">
    <source>
        <dbReference type="SAM" id="Phobius"/>
    </source>
</evidence>
<evidence type="ECO:0000313" key="3">
    <source>
        <dbReference type="EMBL" id="MFD1701787.1"/>
    </source>
</evidence>
<dbReference type="Gene3D" id="3.40.50.410">
    <property type="entry name" value="von Willebrand factor, type A domain"/>
    <property type="match status" value="1"/>
</dbReference>
<keyword evidence="4" id="KW-1185">Reference proteome</keyword>
<dbReference type="InterPro" id="IPR028087">
    <property type="entry name" value="Tad_N"/>
</dbReference>
<accession>A0ABW4K4E5</accession>
<evidence type="ECO:0000259" key="2">
    <source>
        <dbReference type="PROSITE" id="PS50234"/>
    </source>
</evidence>